<organism evidence="2">
    <name type="scientific">Tetraselmis sp. GSL018</name>
    <dbReference type="NCBI Taxonomy" id="582737"/>
    <lineage>
        <taxon>Eukaryota</taxon>
        <taxon>Viridiplantae</taxon>
        <taxon>Chlorophyta</taxon>
        <taxon>core chlorophytes</taxon>
        <taxon>Chlorodendrophyceae</taxon>
        <taxon>Chlorodendrales</taxon>
        <taxon>Chlorodendraceae</taxon>
        <taxon>Tetraselmis</taxon>
    </lineage>
</organism>
<feature type="non-terminal residue" evidence="2">
    <location>
        <position position="63"/>
    </location>
</feature>
<gene>
    <name evidence="2" type="ORF">TSPGSL018_20623</name>
</gene>
<dbReference type="EMBL" id="GBEZ01009305">
    <property type="protein sequence ID" value="JAC76273.1"/>
    <property type="molecule type" value="Transcribed_RNA"/>
</dbReference>
<feature type="non-terminal residue" evidence="2">
    <location>
        <position position="1"/>
    </location>
</feature>
<reference evidence="2" key="1">
    <citation type="submission" date="2014-05" db="EMBL/GenBank/DDBJ databases">
        <title>The transcriptome of the halophilic microalga Tetraselmis sp. GSL018 isolated from the Great Salt Lake, Utah.</title>
        <authorList>
            <person name="Jinkerson R.E."/>
            <person name="D'Adamo S."/>
            <person name="Posewitz M.C."/>
        </authorList>
    </citation>
    <scope>NUCLEOTIDE SEQUENCE</scope>
    <source>
        <strain evidence="2">GSL018</strain>
    </source>
</reference>
<proteinExistence type="predicted"/>
<feature type="region of interest" description="Disordered" evidence="1">
    <location>
        <begin position="20"/>
        <end position="40"/>
    </location>
</feature>
<evidence type="ECO:0000256" key="1">
    <source>
        <dbReference type="SAM" id="MobiDB-lite"/>
    </source>
</evidence>
<accession>A0A061RWD8</accession>
<sequence>SVLSTVPLYFETAIEINRTGHEGESHWRRAKGKSLSRPITTVPDRFQTQEKENYPMLPSIRPF</sequence>
<dbReference type="AlphaFoldDB" id="A0A061RWD8"/>
<protein>
    <submittedName>
        <fullName evidence="2">Uncharacterized protein</fullName>
    </submittedName>
</protein>
<name>A0A061RWD8_9CHLO</name>
<evidence type="ECO:0000313" key="2">
    <source>
        <dbReference type="EMBL" id="JAC76273.1"/>
    </source>
</evidence>